<evidence type="ECO:0000313" key="1">
    <source>
        <dbReference type="EnsemblPlants" id="OGLUM07G15380.1"/>
    </source>
</evidence>
<sequence length="57" mass="6289">MAVATWWWTTTAAVYSNATTASSYLPVVCRALATPTRLAPDAGERHHAKLHRQHISN</sequence>
<keyword evidence="2" id="KW-1185">Reference proteome</keyword>
<protein>
    <submittedName>
        <fullName evidence="1">Uncharacterized protein</fullName>
    </submittedName>
</protein>
<proteinExistence type="predicted"/>
<dbReference type="EnsemblPlants" id="OGLUM07G15380.1">
    <property type="protein sequence ID" value="OGLUM07G15380.1"/>
    <property type="gene ID" value="OGLUM07G15380"/>
</dbReference>
<name>A0A0E0AKD2_9ORYZ</name>
<dbReference type="Gramene" id="OGLUM07G15380.1">
    <property type="protein sequence ID" value="OGLUM07G15380.1"/>
    <property type="gene ID" value="OGLUM07G15380"/>
</dbReference>
<dbReference type="Proteomes" id="UP000026961">
    <property type="component" value="Chromosome 7"/>
</dbReference>
<reference evidence="1" key="1">
    <citation type="submission" date="2015-04" db="UniProtKB">
        <authorList>
            <consortium name="EnsemblPlants"/>
        </authorList>
    </citation>
    <scope>IDENTIFICATION</scope>
</reference>
<dbReference type="AlphaFoldDB" id="A0A0E0AKD2"/>
<organism evidence="1">
    <name type="scientific">Oryza glumipatula</name>
    <dbReference type="NCBI Taxonomy" id="40148"/>
    <lineage>
        <taxon>Eukaryota</taxon>
        <taxon>Viridiplantae</taxon>
        <taxon>Streptophyta</taxon>
        <taxon>Embryophyta</taxon>
        <taxon>Tracheophyta</taxon>
        <taxon>Spermatophyta</taxon>
        <taxon>Magnoliopsida</taxon>
        <taxon>Liliopsida</taxon>
        <taxon>Poales</taxon>
        <taxon>Poaceae</taxon>
        <taxon>BOP clade</taxon>
        <taxon>Oryzoideae</taxon>
        <taxon>Oryzeae</taxon>
        <taxon>Oryzinae</taxon>
        <taxon>Oryza</taxon>
    </lineage>
</organism>
<reference evidence="1" key="2">
    <citation type="submission" date="2018-05" db="EMBL/GenBank/DDBJ databases">
        <title>OgluRS3 (Oryza glumaepatula Reference Sequence Version 3).</title>
        <authorList>
            <person name="Zhang J."/>
            <person name="Kudrna D."/>
            <person name="Lee S."/>
            <person name="Talag J."/>
            <person name="Welchert J."/>
            <person name="Wing R.A."/>
        </authorList>
    </citation>
    <scope>NUCLEOTIDE SEQUENCE [LARGE SCALE GENOMIC DNA]</scope>
</reference>
<dbReference type="HOGENOM" id="CLU_2999793_0_0_1"/>
<accession>A0A0E0AKD2</accession>
<evidence type="ECO:0000313" key="2">
    <source>
        <dbReference type="Proteomes" id="UP000026961"/>
    </source>
</evidence>